<dbReference type="InParanoid" id="T1F9A8"/>
<dbReference type="GeneID" id="20205407"/>
<evidence type="ECO:0000256" key="1">
    <source>
        <dbReference type="SAM" id="MobiDB-lite"/>
    </source>
</evidence>
<name>T1F9A8_HELRO</name>
<dbReference type="EMBL" id="KB096864">
    <property type="protein sequence ID" value="ESO00978.1"/>
    <property type="molecule type" value="Genomic_DNA"/>
</dbReference>
<dbReference type="KEGG" id="hro:HELRODRAFT_175480"/>
<accession>T1F9A8</accession>
<dbReference type="HOGENOM" id="CLU_761365_0_0_1"/>
<reference evidence="2 4" key="2">
    <citation type="journal article" date="2013" name="Nature">
        <title>Insights into bilaterian evolution from three spiralian genomes.</title>
        <authorList>
            <person name="Simakov O."/>
            <person name="Marletaz F."/>
            <person name="Cho S.J."/>
            <person name="Edsinger-Gonzales E."/>
            <person name="Havlak P."/>
            <person name="Hellsten U."/>
            <person name="Kuo D.H."/>
            <person name="Larsson T."/>
            <person name="Lv J."/>
            <person name="Arendt D."/>
            <person name="Savage R."/>
            <person name="Osoegawa K."/>
            <person name="de Jong P."/>
            <person name="Grimwood J."/>
            <person name="Chapman J.A."/>
            <person name="Shapiro H."/>
            <person name="Aerts A."/>
            <person name="Otillar R.P."/>
            <person name="Terry A.Y."/>
            <person name="Boore J.L."/>
            <person name="Grigoriev I.V."/>
            <person name="Lindberg D.R."/>
            <person name="Seaver E.C."/>
            <person name="Weisblat D.A."/>
            <person name="Putnam N.H."/>
            <person name="Rokhsar D.S."/>
        </authorList>
    </citation>
    <scope>NUCLEOTIDE SEQUENCE</scope>
</reference>
<protein>
    <submittedName>
        <fullName evidence="2 3">Uncharacterized protein</fullName>
    </submittedName>
</protein>
<evidence type="ECO:0000313" key="2">
    <source>
        <dbReference type="EMBL" id="ESO00978.1"/>
    </source>
</evidence>
<evidence type="ECO:0000313" key="3">
    <source>
        <dbReference type="EnsemblMetazoa" id="HelroP175480"/>
    </source>
</evidence>
<dbReference type="CTD" id="20205407"/>
<reference evidence="3" key="3">
    <citation type="submission" date="2015-06" db="UniProtKB">
        <authorList>
            <consortium name="EnsemblMetazoa"/>
        </authorList>
    </citation>
    <scope>IDENTIFICATION</scope>
</reference>
<sequence length="364" mass="40896">MIVIERGVVVGQHYLEYLAHLYAVYNEDDVVCCINLYNQYGRPDKKNFEKLQPDVSVVAIHPLQLHINFNQTTSSTYSRNTNDDVKQLESSRLKHEKRRKNESNFLHAGSNPVLKSSSLLAKTNLGNSDHSHLNFLIDFLYSQLKFDASAASGKSNGIDALPDNNVLSAIRNAISNYINNNTNDSIKDTINNIILKNIITDKKSVNRVYVPAHLNNIKVSAHALGFMHPPSNLKFLPRARYDQSLEALVRSAILIGPDLITHICSSPPPKLRSGLNYVIIYEATERVVDGEVRAGLSLRQLLFCFSLIEQHSLQSAVTGTYNSLFRFTYSSNTEVFLVGSKSIYVHFIKKSFETFVNDSSITET</sequence>
<feature type="region of interest" description="Disordered" evidence="1">
    <location>
        <begin position="74"/>
        <end position="102"/>
    </location>
</feature>
<gene>
    <name evidence="3" type="primary">20205407</name>
    <name evidence="2" type="ORF">HELRODRAFT_175480</name>
</gene>
<reference evidence="4" key="1">
    <citation type="submission" date="2012-12" db="EMBL/GenBank/DDBJ databases">
        <authorList>
            <person name="Hellsten U."/>
            <person name="Grimwood J."/>
            <person name="Chapman J.A."/>
            <person name="Shapiro H."/>
            <person name="Aerts A."/>
            <person name="Otillar R.P."/>
            <person name="Terry A.Y."/>
            <person name="Boore J.L."/>
            <person name="Simakov O."/>
            <person name="Marletaz F."/>
            <person name="Cho S.-J."/>
            <person name="Edsinger-Gonzales E."/>
            <person name="Havlak P."/>
            <person name="Kuo D.-H."/>
            <person name="Larsson T."/>
            <person name="Lv J."/>
            <person name="Arendt D."/>
            <person name="Savage R."/>
            <person name="Osoegawa K."/>
            <person name="de Jong P."/>
            <person name="Lindberg D.R."/>
            <person name="Seaver E.C."/>
            <person name="Weisblat D.A."/>
            <person name="Putnam N.H."/>
            <person name="Grigoriev I.V."/>
            <person name="Rokhsar D.S."/>
        </authorList>
    </citation>
    <scope>NUCLEOTIDE SEQUENCE</scope>
</reference>
<organism evidence="3 4">
    <name type="scientific">Helobdella robusta</name>
    <name type="common">Californian leech</name>
    <dbReference type="NCBI Taxonomy" id="6412"/>
    <lineage>
        <taxon>Eukaryota</taxon>
        <taxon>Metazoa</taxon>
        <taxon>Spiralia</taxon>
        <taxon>Lophotrochozoa</taxon>
        <taxon>Annelida</taxon>
        <taxon>Clitellata</taxon>
        <taxon>Hirudinea</taxon>
        <taxon>Rhynchobdellida</taxon>
        <taxon>Glossiphoniidae</taxon>
        <taxon>Helobdella</taxon>
    </lineage>
</organism>
<keyword evidence="4" id="KW-1185">Reference proteome</keyword>
<dbReference type="AlphaFoldDB" id="T1F9A8"/>
<dbReference type="RefSeq" id="XP_009021149.1">
    <property type="nucleotide sequence ID" value="XM_009022901.1"/>
</dbReference>
<evidence type="ECO:0000313" key="4">
    <source>
        <dbReference type="Proteomes" id="UP000015101"/>
    </source>
</evidence>
<feature type="compositionally biased region" description="Basic and acidic residues" evidence="1">
    <location>
        <begin position="81"/>
        <end position="93"/>
    </location>
</feature>
<dbReference type="Proteomes" id="UP000015101">
    <property type="component" value="Unassembled WGS sequence"/>
</dbReference>
<proteinExistence type="predicted"/>
<dbReference type="EMBL" id="AMQM01005292">
    <property type="status" value="NOT_ANNOTATED_CDS"/>
    <property type="molecule type" value="Genomic_DNA"/>
</dbReference>
<dbReference type="EnsemblMetazoa" id="HelroT175480">
    <property type="protein sequence ID" value="HelroP175480"/>
    <property type="gene ID" value="HelroG175480"/>
</dbReference>